<feature type="compositionally biased region" description="Basic and acidic residues" evidence="1">
    <location>
        <begin position="517"/>
        <end position="527"/>
    </location>
</feature>
<keyword evidence="3" id="KW-1185">Reference proteome</keyword>
<evidence type="ECO:0000313" key="3">
    <source>
        <dbReference type="Proteomes" id="UP000007350"/>
    </source>
</evidence>
<feature type="region of interest" description="Disordered" evidence="1">
    <location>
        <begin position="503"/>
        <end position="531"/>
    </location>
</feature>
<feature type="region of interest" description="Disordered" evidence="1">
    <location>
        <begin position="617"/>
        <end position="647"/>
    </location>
</feature>
<reference evidence="2 3" key="1">
    <citation type="journal article" date="2012" name="BMC Genomics">
        <title>Comparative genomic analysis of human infective Trypanosoma cruzi lineages with the bat-restricted subspecies T. cruzi marinkellei.</title>
        <authorList>
            <person name="Franzen O."/>
            <person name="Talavera-Lopez C."/>
            <person name="Ochaya S."/>
            <person name="Butler C.E."/>
            <person name="Messenger L.A."/>
            <person name="Lewis M.D."/>
            <person name="Llewellyn M.S."/>
            <person name="Marinkelle C.J."/>
            <person name="Tyler K.M."/>
            <person name="Miles M.A."/>
            <person name="Andersson B."/>
        </authorList>
    </citation>
    <scope>NUCLEOTIDE SEQUENCE [LARGE SCALE GENOMIC DNA]</scope>
    <source>
        <strain evidence="2 3">B7</strain>
    </source>
</reference>
<feature type="region of interest" description="Disordered" evidence="1">
    <location>
        <begin position="998"/>
        <end position="1017"/>
    </location>
</feature>
<dbReference type="AlphaFoldDB" id="K2MYC7"/>
<gene>
    <name evidence="2" type="ORF">MOQ_008926</name>
</gene>
<dbReference type="Proteomes" id="UP000007350">
    <property type="component" value="Unassembled WGS sequence"/>
</dbReference>
<evidence type="ECO:0000256" key="1">
    <source>
        <dbReference type="SAM" id="MobiDB-lite"/>
    </source>
</evidence>
<organism evidence="2 3">
    <name type="scientific">Trypanosoma cruzi marinkellei</name>
    <dbReference type="NCBI Taxonomy" id="85056"/>
    <lineage>
        <taxon>Eukaryota</taxon>
        <taxon>Discoba</taxon>
        <taxon>Euglenozoa</taxon>
        <taxon>Kinetoplastea</taxon>
        <taxon>Metakinetoplastina</taxon>
        <taxon>Trypanosomatida</taxon>
        <taxon>Trypanosomatidae</taxon>
        <taxon>Trypanosoma</taxon>
        <taxon>Schizotrypanum</taxon>
    </lineage>
</organism>
<accession>K2MYC7</accession>
<feature type="compositionally biased region" description="Basic residues" evidence="1">
    <location>
        <begin position="998"/>
        <end position="1009"/>
    </location>
</feature>
<dbReference type="EMBL" id="AHKC01018384">
    <property type="protein sequence ID" value="EKF27351.1"/>
    <property type="molecule type" value="Genomic_DNA"/>
</dbReference>
<sequence>MADRLRSSLSLYFSKHMERGDWRSVLRALHGCAETGTLLHSLPHDTLFPFLVTNGQWESVLRLSSQLIAVEESHSNNKTKTRKGNKRTAVSGTQEEGLYNTLLRATLAQEAVSSMGSWQAAAAIVQRAARRRVRLETPVIRDVLKTVENWQHELANGSNIGSGTLSGKAESPGCSDALLLTRDMLAADLQLRGESSSIPKSTPTCRPPRVLQPDLVQAIHDTVFQGSSTKDRNDPTHWEKLREQMHASFTSSWEDAVYTVLHVCVPRADSVRKVEEGETVDTVLQATIDYITVRPDAAEKVLHWTLQRMFDGAIITLPHSSLLGIEQHDNVGDGDDDDASRSGSSDNGISLARWKREVEKQPTLELPKWEMVKALAMAELEQRERQWNMVEDGLRCWKEESREKRTHMLTLTRLCIAVQLIYMREDDALEQQGSPVYWDDMKQKEMELLARKLLLHGAVAMVTANGADDFLVSLLSDTVQTLMTVYIRLCCVRDHRRRMLLNHTEESHGGQPQTPKEYVDGTFDKKGNTNNNPNDISILPLKSALASGRDVFWEHVLFPYALAGWQCLPIAASWQELLRRVFFDTSLLKMWFCDDVLSHGRNATIDEKLMPFAEKKEENTVGGGGGGVGRSRGRRRRRVGGSGLMRSSSSFSEEALKQLQELVYFLGRRFPSLDNRRAIFPSLYAQKMEEYQQDSQFRVSDNAWMNTDNDVRRIPALFNILTRQEEVDEIGRGLLQACVKDDLSVADASNVWRTFVFSIATQHVVPLLKCMMDVASTQTCEGPWQSCRVALVVVMHESDALSMEEKVNYTARLFHSIEPRTNSWRVALALCVSAASKIGEQLHDGKTDGSLSHILDALLVSAAPPRWREALQVVELMHQVVPNTGDIREKDDGCMNGVSPDRTPLSESERIDLYESIAPLKQRRHWMSAIELFTTYEARQLSGHDCACFAFAVEHGPLSFARRVLISLRGKEKSREVAQAALVTSERHVKQAVRAIQKKRQRQKQRHQGVQHDDDDSVEHERAFMLHEANQVTRLALAAWPTPISNGEDFALIWKCVKGACAGNVNAAKLLLRQSALYDTDQAKTEADALMQTVRLCSTAQDSASAIAAYKTFRDRFIGMVLPEETMLQLLTLCVASVADAVEDVTTDDGITILCTVLKDTLLMHDVSICYESKSTGNATELYAPCMCGAVSPIRAG</sequence>
<evidence type="ECO:0000313" key="2">
    <source>
        <dbReference type="EMBL" id="EKF27351.1"/>
    </source>
</evidence>
<feature type="compositionally biased region" description="Gly residues" evidence="1">
    <location>
        <begin position="621"/>
        <end position="630"/>
    </location>
</feature>
<name>K2MYC7_TRYCR</name>
<proteinExistence type="predicted"/>
<feature type="region of interest" description="Disordered" evidence="1">
    <location>
        <begin position="328"/>
        <end position="348"/>
    </location>
</feature>
<comment type="caution">
    <text evidence="2">The sequence shown here is derived from an EMBL/GenBank/DDBJ whole genome shotgun (WGS) entry which is preliminary data.</text>
</comment>
<protein>
    <submittedName>
        <fullName evidence="2">Uncharacterized protein</fullName>
    </submittedName>
</protein>